<protein>
    <submittedName>
        <fullName evidence="2">Uncharacterized protein</fullName>
    </submittedName>
</protein>
<evidence type="ECO:0000256" key="1">
    <source>
        <dbReference type="SAM" id="MobiDB-lite"/>
    </source>
</evidence>
<dbReference type="AlphaFoldDB" id="A0A1Q9CPR0"/>
<name>A0A1Q9CPR0_SYMMI</name>
<comment type="caution">
    <text evidence="2">The sequence shown here is derived from an EMBL/GenBank/DDBJ whole genome shotgun (WGS) entry which is preliminary data.</text>
</comment>
<feature type="region of interest" description="Disordered" evidence="1">
    <location>
        <begin position="310"/>
        <end position="339"/>
    </location>
</feature>
<dbReference type="Proteomes" id="UP000186817">
    <property type="component" value="Unassembled WGS sequence"/>
</dbReference>
<accession>A0A1Q9CPR0</accession>
<keyword evidence="3" id="KW-1185">Reference proteome</keyword>
<sequence>MRTRRQSKAEAETEISSVVLVAGMAVVVTIEVAEGDPRAAGYCGASPSLIEPLEDAIKCRGWLRLADSGLSSLAAEAVEPPVSGGASVPRSRMVNSLFNLPGRLRSLSLLLGDFGMSLAAARCQGCRKSACRAGVQRQWASSGLAYAGCEGTGCFEAPAATGEASRPGWKRALCGAWQSESALVLGDLALTAGGVEGLVLGIDIEEGIEVEATAGGGIPDGSGRAGVGSGGPVPLDAATARKCSAGVVYATGGGGNMIAGGGAGRGGTPGTPWGTAGVAVVAVAPPCFGPAFALSDGVLLRSVDLPRGRGGGGPAGGLPEVSASGTDPEESEGDGNSSLELSGGAAFAAAAFAPLRRVVFGAMLPRECRGSLTADAAILVETARRNVSTAG</sequence>
<reference evidence="2 3" key="1">
    <citation type="submission" date="2016-02" db="EMBL/GenBank/DDBJ databases">
        <title>Genome analysis of coral dinoflagellate symbionts highlights evolutionary adaptations to a symbiotic lifestyle.</title>
        <authorList>
            <person name="Aranda M."/>
            <person name="Li Y."/>
            <person name="Liew Y.J."/>
            <person name="Baumgarten S."/>
            <person name="Simakov O."/>
            <person name="Wilson M."/>
            <person name="Piel J."/>
            <person name="Ashoor H."/>
            <person name="Bougouffa S."/>
            <person name="Bajic V.B."/>
            <person name="Ryu T."/>
            <person name="Ravasi T."/>
            <person name="Bayer T."/>
            <person name="Micklem G."/>
            <person name="Kim H."/>
            <person name="Bhak J."/>
            <person name="Lajeunesse T.C."/>
            <person name="Voolstra C.R."/>
        </authorList>
    </citation>
    <scope>NUCLEOTIDE SEQUENCE [LARGE SCALE GENOMIC DNA]</scope>
    <source>
        <strain evidence="2 3">CCMP2467</strain>
    </source>
</reference>
<evidence type="ECO:0000313" key="2">
    <source>
        <dbReference type="EMBL" id="OLP84857.1"/>
    </source>
</evidence>
<gene>
    <name evidence="2" type="ORF">AK812_SmicGene34221</name>
</gene>
<organism evidence="2 3">
    <name type="scientific">Symbiodinium microadriaticum</name>
    <name type="common">Dinoflagellate</name>
    <name type="synonym">Zooxanthella microadriatica</name>
    <dbReference type="NCBI Taxonomy" id="2951"/>
    <lineage>
        <taxon>Eukaryota</taxon>
        <taxon>Sar</taxon>
        <taxon>Alveolata</taxon>
        <taxon>Dinophyceae</taxon>
        <taxon>Suessiales</taxon>
        <taxon>Symbiodiniaceae</taxon>
        <taxon>Symbiodinium</taxon>
    </lineage>
</organism>
<dbReference type="EMBL" id="LSRX01001012">
    <property type="protein sequence ID" value="OLP84857.1"/>
    <property type="molecule type" value="Genomic_DNA"/>
</dbReference>
<proteinExistence type="predicted"/>
<evidence type="ECO:0000313" key="3">
    <source>
        <dbReference type="Proteomes" id="UP000186817"/>
    </source>
</evidence>